<reference evidence="2 3" key="1">
    <citation type="journal article" date="2013" name="Appl. Environ. Microbiol.">
        <title>Investigation of the Relationship between Lactococcal Host Cell Wall Polysaccharide Genotype and 936 Phage Receptor Binding Protein Phylogeny.</title>
        <authorList>
            <person name="Mahony J."/>
            <person name="Kot W."/>
            <person name="Murphy J."/>
            <person name="Ainsworth S."/>
            <person name="Neve H."/>
            <person name="Hansen L.H."/>
            <person name="Heller K.J."/>
            <person name="Sorensen S.J."/>
            <person name="Hammer K."/>
            <person name="Cambillau C."/>
            <person name="Vogensen F.K."/>
            <person name="van Sinderen D."/>
        </authorList>
    </citation>
    <scope>NUCLEOTIDE SEQUENCE [LARGE SCALE GENOMIC DNA]</scope>
</reference>
<keyword evidence="1" id="KW-0175">Coiled coil</keyword>
<dbReference type="EMBL" id="KC182542">
    <property type="protein sequence ID" value="AGI10682.1"/>
    <property type="molecule type" value="Genomic_DNA"/>
</dbReference>
<dbReference type="RefSeq" id="YP_008318142.1">
    <property type="nucleotide sequence ID" value="NC_021853.1"/>
</dbReference>
<accession>R9R0S1</accession>
<keyword evidence="3" id="KW-1185">Reference proteome</keyword>
<feature type="coiled-coil region" evidence="1">
    <location>
        <begin position="38"/>
        <end position="72"/>
    </location>
</feature>
<gene>
    <name evidence="2" type="ORF">340_0050</name>
</gene>
<dbReference type="KEGG" id="vg:16385430"/>
<evidence type="ECO:0000313" key="3">
    <source>
        <dbReference type="Proteomes" id="UP000014667"/>
    </source>
</evidence>
<organism evidence="2 3">
    <name type="scientific">Lactococcus phage 340</name>
    <dbReference type="NCBI Taxonomy" id="1262533"/>
    <lineage>
        <taxon>Viruses</taxon>
        <taxon>Duplodnaviria</taxon>
        <taxon>Heunggongvirae</taxon>
        <taxon>Uroviricota</taxon>
        <taxon>Caudoviricetes</taxon>
        <taxon>Skunavirus</taxon>
        <taxon>Skunavirus sv340</taxon>
    </lineage>
</organism>
<dbReference type="GeneID" id="16385430"/>
<evidence type="ECO:0000313" key="2">
    <source>
        <dbReference type="EMBL" id="AGI10682.1"/>
    </source>
</evidence>
<sequence>MFKIISSEEHAKLKEDVDYWKDLALKEANSLNFYETLYKSEKARVVELIRENQSLDRKLEELEQKEEVFEDFEKFSEEDFYNLLVNIVKDIKNFPHLPVLRYWYNKLFNKGYKIRINEMNGLNYDYYYIWSIEKNYNTIVEYRDFKNSI</sequence>
<name>R9R0S1_9CAUD</name>
<evidence type="ECO:0000256" key="1">
    <source>
        <dbReference type="SAM" id="Coils"/>
    </source>
</evidence>
<proteinExistence type="predicted"/>
<protein>
    <submittedName>
        <fullName evidence="2">Uncharacterized protein</fullName>
    </submittedName>
</protein>
<dbReference type="Proteomes" id="UP000014667">
    <property type="component" value="Segment"/>
</dbReference>